<dbReference type="EMBL" id="LR134149">
    <property type="protein sequence ID" value="VEA43871.1"/>
    <property type="molecule type" value="Genomic_DNA"/>
</dbReference>
<dbReference type="Proteomes" id="UP000277214">
    <property type="component" value="Chromosome 1"/>
</dbReference>
<name>A0A447PXV8_SALET</name>
<sequence length="68" mass="7546">MHKALLNYCQYSSRYQRYLNGENPNTFNPAFSNGSIMDIGYYCLGVGDRAMGRAAQRSGVGEFVGKAE</sequence>
<evidence type="ECO:0000313" key="2">
    <source>
        <dbReference type="Proteomes" id="UP000277214"/>
    </source>
</evidence>
<reference evidence="1 2" key="1">
    <citation type="submission" date="2018-12" db="EMBL/GenBank/DDBJ databases">
        <authorList>
            <consortium name="Pathogen Informatics"/>
        </authorList>
    </citation>
    <scope>NUCLEOTIDE SEQUENCE [LARGE SCALE GENOMIC DNA]</scope>
    <source>
        <strain evidence="1 2">NCTC8272</strain>
    </source>
</reference>
<protein>
    <submittedName>
        <fullName evidence="1">Oxidoreductase</fullName>
    </submittedName>
</protein>
<dbReference type="SUPFAM" id="SSF55347">
    <property type="entry name" value="Glyceraldehyde-3-phosphate dehydrogenase-like, C-terminal domain"/>
    <property type="match status" value="1"/>
</dbReference>
<accession>A0A447PXV8</accession>
<evidence type="ECO:0000313" key="1">
    <source>
        <dbReference type="EMBL" id="VEA43871.1"/>
    </source>
</evidence>
<dbReference type="Gene3D" id="3.30.360.10">
    <property type="entry name" value="Dihydrodipicolinate Reductase, domain 2"/>
    <property type="match status" value="1"/>
</dbReference>
<gene>
    <name evidence="1" type="ORF">NCTC8272_05183</name>
</gene>
<organism evidence="1 2">
    <name type="scientific">Salmonella enterica I</name>
    <dbReference type="NCBI Taxonomy" id="59201"/>
    <lineage>
        <taxon>Bacteria</taxon>
        <taxon>Pseudomonadati</taxon>
        <taxon>Pseudomonadota</taxon>
        <taxon>Gammaproteobacteria</taxon>
        <taxon>Enterobacterales</taxon>
        <taxon>Enterobacteriaceae</taxon>
        <taxon>Salmonella</taxon>
    </lineage>
</organism>
<dbReference type="AlphaFoldDB" id="A0A447PXV8"/>
<dbReference type="PANTHER" id="PTHR43054">
    <property type="match status" value="1"/>
</dbReference>
<proteinExistence type="predicted"/>
<dbReference type="PANTHER" id="PTHR43054:SF1">
    <property type="entry name" value="SCYLLO-INOSITOL 2-DEHYDROGENASE (NADP(+)) IOLU"/>
    <property type="match status" value="1"/>
</dbReference>